<dbReference type="Proteomes" id="UP000266389">
    <property type="component" value="Unassembled WGS sequence"/>
</dbReference>
<sequence length="187" mass="22086">MPQKSYFEWFDLPETLRLDVRELQKRFYALSRAVHPDFHQTASEAQKTLSLEASAELNQAFLTLKDREKRLQYVITRYLGEPSEAEKKQTPPELLMRLMEIREQLEQFKHERSETLKTALQHEQSQLEAERDALDQQIEALMQAFDEATTPEAKRSALMEIRKLMLKKNYLHSLIRTIQNELNPEAL</sequence>
<feature type="coiled-coil region" evidence="4">
    <location>
        <begin position="98"/>
        <end position="144"/>
    </location>
</feature>
<dbReference type="InterPro" id="IPR001623">
    <property type="entry name" value="DnaJ_domain"/>
</dbReference>
<evidence type="ECO:0000313" key="6">
    <source>
        <dbReference type="EMBL" id="RFM23528.1"/>
    </source>
</evidence>
<feature type="domain" description="J" evidence="5">
    <location>
        <begin position="5"/>
        <end position="77"/>
    </location>
</feature>
<dbReference type="AlphaFoldDB" id="A0A395LZV7"/>
<dbReference type="PANTHER" id="PTHR14021">
    <property type="entry name" value="IRON-SULFUR CLUSTER CO-CHAPERONE PROTEIN HSCB"/>
    <property type="match status" value="1"/>
</dbReference>
<keyword evidence="4" id="KW-0175">Coiled coil</keyword>
<dbReference type="PANTHER" id="PTHR14021:SF15">
    <property type="entry name" value="IRON-SULFUR CLUSTER CO-CHAPERONE PROTEIN HSCB"/>
    <property type="match status" value="1"/>
</dbReference>
<name>A0A395LZV7_9BACT</name>
<dbReference type="InterPro" id="IPR004640">
    <property type="entry name" value="HscB"/>
</dbReference>
<dbReference type="GO" id="GO:0001671">
    <property type="term" value="F:ATPase activator activity"/>
    <property type="evidence" value="ECO:0007669"/>
    <property type="project" value="InterPro"/>
</dbReference>
<dbReference type="Pfam" id="PF07743">
    <property type="entry name" value="HSCB_C"/>
    <property type="match status" value="1"/>
</dbReference>
<accession>A0A395LZV7</accession>
<evidence type="ECO:0000256" key="2">
    <source>
        <dbReference type="ARBA" id="ARBA00023186"/>
    </source>
</evidence>
<dbReference type="EMBL" id="PHFL01000063">
    <property type="protein sequence ID" value="RFM23528.1"/>
    <property type="molecule type" value="Genomic_DNA"/>
</dbReference>
<dbReference type="PROSITE" id="PS50076">
    <property type="entry name" value="DNAJ_2"/>
    <property type="match status" value="1"/>
</dbReference>
<evidence type="ECO:0000259" key="5">
    <source>
        <dbReference type="PROSITE" id="PS50076"/>
    </source>
</evidence>
<dbReference type="GO" id="GO:0051259">
    <property type="term" value="P:protein complex oligomerization"/>
    <property type="evidence" value="ECO:0007669"/>
    <property type="project" value="InterPro"/>
</dbReference>
<comment type="similarity">
    <text evidence="1">Belongs to the HscB family.</text>
</comment>
<evidence type="ECO:0000256" key="4">
    <source>
        <dbReference type="SAM" id="Coils"/>
    </source>
</evidence>
<dbReference type="GO" id="GO:0051087">
    <property type="term" value="F:protein-folding chaperone binding"/>
    <property type="evidence" value="ECO:0007669"/>
    <property type="project" value="InterPro"/>
</dbReference>
<dbReference type="Gene3D" id="1.20.1280.20">
    <property type="entry name" value="HscB, C-terminal domain"/>
    <property type="match status" value="1"/>
</dbReference>
<comment type="caution">
    <text evidence="6">The sequence shown here is derived from an EMBL/GenBank/DDBJ whole genome shotgun (WGS) entry which is preliminary data.</text>
</comment>
<dbReference type="NCBIfam" id="TIGR00714">
    <property type="entry name" value="hscB"/>
    <property type="match status" value="1"/>
</dbReference>
<proteinExistence type="inferred from homology"/>
<dbReference type="InterPro" id="IPR036869">
    <property type="entry name" value="J_dom_sf"/>
</dbReference>
<dbReference type="SMART" id="SM00271">
    <property type="entry name" value="DnaJ"/>
    <property type="match status" value="1"/>
</dbReference>
<organism evidence="6 7">
    <name type="scientific">Candidatus Thermochlorobacter aerophilus</name>
    <dbReference type="NCBI Taxonomy" id="1868324"/>
    <lineage>
        <taxon>Bacteria</taxon>
        <taxon>Pseudomonadati</taxon>
        <taxon>Chlorobiota</taxon>
        <taxon>Chlorobiia</taxon>
        <taxon>Chlorobiales</taxon>
        <taxon>Candidatus Thermochlorobacteriaceae</taxon>
        <taxon>Candidatus Thermochlorobacter</taxon>
    </lineage>
</organism>
<dbReference type="SUPFAM" id="SSF46565">
    <property type="entry name" value="Chaperone J-domain"/>
    <property type="match status" value="1"/>
</dbReference>
<dbReference type="CDD" id="cd06257">
    <property type="entry name" value="DnaJ"/>
    <property type="match status" value="1"/>
</dbReference>
<gene>
    <name evidence="6" type="primary">hscB</name>
    <name evidence="6" type="ORF">D0433_10525</name>
</gene>
<evidence type="ECO:0000256" key="1">
    <source>
        <dbReference type="ARBA" id="ARBA00010476"/>
    </source>
</evidence>
<comment type="function">
    <text evidence="3">Co-chaperone involved in the maturation of iron-sulfur cluster-containing proteins. Seems to help targeting proteins to be folded toward HscA.</text>
</comment>
<dbReference type="SUPFAM" id="SSF47144">
    <property type="entry name" value="HSC20 (HSCB), C-terminal oligomerisation domain"/>
    <property type="match status" value="1"/>
</dbReference>
<dbReference type="Gene3D" id="1.10.287.110">
    <property type="entry name" value="DnaJ domain"/>
    <property type="match status" value="1"/>
</dbReference>
<protein>
    <submittedName>
        <fullName evidence="6">Fe-S protein assembly co-chaperone HscB</fullName>
    </submittedName>
</protein>
<evidence type="ECO:0000256" key="3">
    <source>
        <dbReference type="ARBA" id="ARBA00025596"/>
    </source>
</evidence>
<dbReference type="GO" id="GO:0044571">
    <property type="term" value="P:[2Fe-2S] cluster assembly"/>
    <property type="evidence" value="ECO:0007669"/>
    <property type="project" value="InterPro"/>
</dbReference>
<keyword evidence="2" id="KW-0143">Chaperone</keyword>
<dbReference type="InterPro" id="IPR009073">
    <property type="entry name" value="HscB_oligo_C"/>
</dbReference>
<dbReference type="InterPro" id="IPR036386">
    <property type="entry name" value="HscB_C_sf"/>
</dbReference>
<reference evidence="6 7" key="1">
    <citation type="journal article" date="2011" name="ISME J.">
        <title>Community ecology of hot spring cyanobacterial mats: predominant populations and their functional potential.</title>
        <authorList>
            <person name="Klatt C.G."/>
            <person name="Wood J.M."/>
            <person name="Rusch D.B."/>
            <person name="Bateson M.M."/>
            <person name="Hamamura N."/>
            <person name="Heidelberg J.F."/>
            <person name="Grossman A.R."/>
            <person name="Bhaya D."/>
            <person name="Cohan F.M."/>
            <person name="Kuhl M."/>
            <person name="Bryant D.A."/>
            <person name="Ward D.M."/>
        </authorList>
    </citation>
    <scope>NUCLEOTIDE SEQUENCE [LARGE SCALE GENOMIC DNA]</scope>
    <source>
        <strain evidence="6">OS</strain>
    </source>
</reference>
<evidence type="ECO:0000313" key="7">
    <source>
        <dbReference type="Proteomes" id="UP000266389"/>
    </source>
</evidence>